<dbReference type="SUPFAM" id="SSF53756">
    <property type="entry name" value="UDP-Glycosyltransferase/glycogen phosphorylase"/>
    <property type="match status" value="1"/>
</dbReference>
<sequence>MIFVPYMTGFGGTETVINNLFAEYNSSSQKKYEMSLVSIGGYSDSGWQKNILNKKIFQFSSKRYLRNIQYILFLPGIMFFEIFMNADIDIIISTNPLMWSLAYSLKKILHRSYKVMSWYHYSPKKKPISNVFLKRSDRYLAISTGVANQFVESGIGKDKIRTVFNPVLRNSSVVQRTKAEEPCHFVYVGRIMLDGQKNLRKIIDGLSKASGNWRLTVFGEGDIQEVSDYMSVKGILNNVSFEGFKRDPWEELSDVDCLLLSSKYEGFGMVLAEAISVGIPVLSVDCDSGPSDIVNEKNGILVDKDDQSAFDVSLQKFINKEYLFRDSRKIKESISNFYSENYFNSFLKSLS</sequence>
<keyword evidence="4" id="KW-1185">Reference proteome</keyword>
<evidence type="ECO:0000313" key="4">
    <source>
        <dbReference type="Proteomes" id="UP000051908"/>
    </source>
</evidence>
<organism evidence="3 4">
    <name type="scientific">Companilactobacillus paralimentarius DSM 13238 = JCM 10415</name>
    <dbReference type="NCBI Taxonomy" id="1122151"/>
    <lineage>
        <taxon>Bacteria</taxon>
        <taxon>Bacillati</taxon>
        <taxon>Bacillota</taxon>
        <taxon>Bacilli</taxon>
        <taxon>Lactobacillales</taxon>
        <taxon>Lactobacillaceae</taxon>
        <taxon>Companilactobacillus</taxon>
    </lineage>
</organism>
<accession>A0A0R1PNV8</accession>
<gene>
    <name evidence="3" type="ORF">FD33_GL002041</name>
</gene>
<evidence type="ECO:0000259" key="2">
    <source>
        <dbReference type="Pfam" id="PF13439"/>
    </source>
</evidence>
<comment type="caution">
    <text evidence="3">The sequence shown here is derived from an EMBL/GenBank/DDBJ whole genome shotgun (WGS) entry which is preliminary data.</text>
</comment>
<dbReference type="EMBL" id="AZES01000049">
    <property type="protein sequence ID" value="KRL31386.1"/>
    <property type="molecule type" value="Genomic_DNA"/>
</dbReference>
<feature type="domain" description="Glycosyl transferase family 1" evidence="1">
    <location>
        <begin position="176"/>
        <end position="325"/>
    </location>
</feature>
<dbReference type="GO" id="GO:0016757">
    <property type="term" value="F:glycosyltransferase activity"/>
    <property type="evidence" value="ECO:0007669"/>
    <property type="project" value="UniProtKB-KW"/>
</dbReference>
<dbReference type="Proteomes" id="UP000051908">
    <property type="component" value="Unassembled WGS sequence"/>
</dbReference>
<dbReference type="AlphaFoldDB" id="A0A0R1PNV8"/>
<dbReference type="OrthoDB" id="9787617at2"/>
<dbReference type="PATRIC" id="fig|1122151.5.peg.2110"/>
<keyword evidence="3" id="KW-0328">Glycosyltransferase</keyword>
<protein>
    <submittedName>
        <fullName evidence="3">Udp-d-galactose (Glucosyl)lipopolysaccharide-1, 6-d-galactosyltransferase</fullName>
    </submittedName>
</protein>
<reference evidence="3 4" key="1">
    <citation type="journal article" date="2015" name="Genome Announc.">
        <title>Expanding the biotechnology potential of lactobacilli through comparative genomics of 213 strains and associated genera.</title>
        <authorList>
            <person name="Sun Z."/>
            <person name="Harris H.M."/>
            <person name="McCann A."/>
            <person name="Guo C."/>
            <person name="Argimon S."/>
            <person name="Zhang W."/>
            <person name="Yang X."/>
            <person name="Jeffery I.B."/>
            <person name="Cooney J.C."/>
            <person name="Kagawa T.F."/>
            <person name="Liu W."/>
            <person name="Song Y."/>
            <person name="Salvetti E."/>
            <person name="Wrobel A."/>
            <person name="Rasinkangas P."/>
            <person name="Parkhill J."/>
            <person name="Rea M.C."/>
            <person name="O'Sullivan O."/>
            <person name="Ritari J."/>
            <person name="Douillard F.P."/>
            <person name="Paul Ross R."/>
            <person name="Yang R."/>
            <person name="Briner A.E."/>
            <person name="Felis G.E."/>
            <person name="de Vos W.M."/>
            <person name="Barrangou R."/>
            <person name="Klaenhammer T.R."/>
            <person name="Caufield P.W."/>
            <person name="Cui Y."/>
            <person name="Zhang H."/>
            <person name="O'Toole P.W."/>
        </authorList>
    </citation>
    <scope>NUCLEOTIDE SEQUENCE [LARGE SCALE GENOMIC DNA]</scope>
    <source>
        <strain evidence="3 4">DSM 13238</strain>
    </source>
</reference>
<dbReference type="PANTHER" id="PTHR12526:SF630">
    <property type="entry name" value="GLYCOSYLTRANSFERASE"/>
    <property type="match status" value="1"/>
</dbReference>
<evidence type="ECO:0000313" key="3">
    <source>
        <dbReference type="EMBL" id="KRL31386.1"/>
    </source>
</evidence>
<proteinExistence type="predicted"/>
<dbReference type="Gene3D" id="3.40.50.2000">
    <property type="entry name" value="Glycogen Phosphorylase B"/>
    <property type="match status" value="2"/>
</dbReference>
<dbReference type="CDD" id="cd03811">
    <property type="entry name" value="GT4_GT28_WabH-like"/>
    <property type="match status" value="1"/>
</dbReference>
<dbReference type="PANTHER" id="PTHR12526">
    <property type="entry name" value="GLYCOSYLTRANSFERASE"/>
    <property type="match status" value="1"/>
</dbReference>
<feature type="domain" description="Glycosyltransferase subfamily 4-like N-terminal" evidence="2">
    <location>
        <begin position="11"/>
        <end position="167"/>
    </location>
</feature>
<keyword evidence="3" id="KW-0808">Transferase</keyword>
<dbReference type="Pfam" id="PF13439">
    <property type="entry name" value="Glyco_transf_4"/>
    <property type="match status" value="1"/>
</dbReference>
<name>A0A0R1PNV8_9LACO</name>
<dbReference type="InterPro" id="IPR028098">
    <property type="entry name" value="Glyco_trans_4-like_N"/>
</dbReference>
<dbReference type="Pfam" id="PF00534">
    <property type="entry name" value="Glycos_transf_1"/>
    <property type="match status" value="1"/>
</dbReference>
<evidence type="ECO:0000259" key="1">
    <source>
        <dbReference type="Pfam" id="PF00534"/>
    </source>
</evidence>
<dbReference type="InterPro" id="IPR001296">
    <property type="entry name" value="Glyco_trans_1"/>
</dbReference>